<sequence>IYSPHLTSAKWWAGRLGRAAQIIETPVLDYAMQQYRLFVVIAQAYVVYFAGEFISNLYKQCDAQSSSDDFYCSLIYTGFTVFYQDYLPNPTWEGDNYLLTHPIARYPRLKKVLTSVCNLFALHTIEKELSEFLKQKYLSSKRARMLKIQVSELIKKIRPNAVALFDAFNLPDYLLNSALGRYYGKVYDTMIDWASKEPLNSITFNTSPY</sequence>
<proteinExistence type="predicted"/>
<dbReference type="Proteomes" id="UP000789920">
    <property type="component" value="Unassembled WGS sequence"/>
</dbReference>
<feature type="non-terminal residue" evidence="1">
    <location>
        <position position="1"/>
    </location>
</feature>
<accession>A0ACA9Q2B3</accession>
<keyword evidence="2" id="KW-1185">Reference proteome</keyword>
<protein>
    <submittedName>
        <fullName evidence="1">5916_t:CDS:1</fullName>
    </submittedName>
</protein>
<name>A0ACA9Q2B3_9GLOM</name>
<comment type="caution">
    <text evidence="1">The sequence shown here is derived from an EMBL/GenBank/DDBJ whole genome shotgun (WGS) entry which is preliminary data.</text>
</comment>
<dbReference type="EMBL" id="CAJVQC010026232">
    <property type="protein sequence ID" value="CAG8732516.1"/>
    <property type="molecule type" value="Genomic_DNA"/>
</dbReference>
<gene>
    <name evidence="1" type="ORF">RPERSI_LOCUS12306</name>
</gene>
<reference evidence="1" key="1">
    <citation type="submission" date="2021-06" db="EMBL/GenBank/DDBJ databases">
        <authorList>
            <person name="Kallberg Y."/>
            <person name="Tangrot J."/>
            <person name="Rosling A."/>
        </authorList>
    </citation>
    <scope>NUCLEOTIDE SEQUENCE</scope>
    <source>
        <strain evidence="1">MA461A</strain>
    </source>
</reference>
<evidence type="ECO:0000313" key="2">
    <source>
        <dbReference type="Proteomes" id="UP000789920"/>
    </source>
</evidence>
<evidence type="ECO:0000313" key="1">
    <source>
        <dbReference type="EMBL" id="CAG8732516.1"/>
    </source>
</evidence>
<feature type="non-terminal residue" evidence="1">
    <location>
        <position position="209"/>
    </location>
</feature>
<organism evidence="1 2">
    <name type="scientific">Racocetra persica</name>
    <dbReference type="NCBI Taxonomy" id="160502"/>
    <lineage>
        <taxon>Eukaryota</taxon>
        <taxon>Fungi</taxon>
        <taxon>Fungi incertae sedis</taxon>
        <taxon>Mucoromycota</taxon>
        <taxon>Glomeromycotina</taxon>
        <taxon>Glomeromycetes</taxon>
        <taxon>Diversisporales</taxon>
        <taxon>Gigasporaceae</taxon>
        <taxon>Racocetra</taxon>
    </lineage>
</organism>